<dbReference type="PROSITE" id="PS50011">
    <property type="entry name" value="PROTEIN_KINASE_DOM"/>
    <property type="match status" value="1"/>
</dbReference>
<evidence type="ECO:0000256" key="3">
    <source>
        <dbReference type="ARBA" id="ARBA00022527"/>
    </source>
</evidence>
<evidence type="ECO:0000256" key="8">
    <source>
        <dbReference type="ARBA" id="ARBA00022737"/>
    </source>
</evidence>
<reference evidence="18" key="1">
    <citation type="submission" date="2016-03" db="EMBL/GenBank/DDBJ databases">
        <title>Mechanisms controlling the formation of the plant cell surface in tip-growing cells are functionally conserved among land plants.</title>
        <authorList>
            <person name="Honkanen S."/>
            <person name="Jones V.A."/>
            <person name="Morieri G."/>
            <person name="Champion C."/>
            <person name="Hetherington A.J."/>
            <person name="Kelly S."/>
            <person name="Saint-Marcoux D."/>
            <person name="Proust H."/>
            <person name="Prescott H."/>
            <person name="Dolan L."/>
        </authorList>
    </citation>
    <scope>NUCLEOTIDE SEQUENCE [LARGE SCALE GENOMIC DNA]</scope>
    <source>
        <tissue evidence="18">Whole gametophyte</tissue>
    </source>
</reference>
<evidence type="ECO:0000256" key="12">
    <source>
        <dbReference type="ARBA" id="ARBA00022989"/>
    </source>
</evidence>
<keyword evidence="7 16" id="KW-0732">Signal</keyword>
<dbReference type="PROSITE" id="PS00108">
    <property type="entry name" value="PROTEIN_KINASE_ST"/>
    <property type="match status" value="1"/>
</dbReference>
<dbReference type="Gene3D" id="1.10.510.10">
    <property type="entry name" value="Transferase(Phosphotransferase) domain 1"/>
    <property type="match status" value="1"/>
</dbReference>
<evidence type="ECO:0000256" key="16">
    <source>
        <dbReference type="SAM" id="SignalP"/>
    </source>
</evidence>
<dbReference type="PRINTS" id="PR00019">
    <property type="entry name" value="LEURICHRPT"/>
</dbReference>
<dbReference type="Gene3D" id="3.80.10.10">
    <property type="entry name" value="Ribonuclease Inhibitor"/>
    <property type="match status" value="3"/>
</dbReference>
<dbReference type="Gene3D" id="3.30.200.20">
    <property type="entry name" value="Phosphorylase Kinase, domain 1"/>
    <property type="match status" value="1"/>
</dbReference>
<dbReference type="Pfam" id="PF00560">
    <property type="entry name" value="LRR_1"/>
    <property type="match status" value="2"/>
</dbReference>
<dbReference type="FunFam" id="3.30.200.20:FF:000039">
    <property type="entry name" value="receptor-like protein kinase FERONIA"/>
    <property type="match status" value="1"/>
</dbReference>
<gene>
    <name evidence="18" type="ORF">AXG93_3102s1670</name>
</gene>
<organism evidence="18 19">
    <name type="scientific">Marchantia polymorpha subsp. ruderalis</name>
    <dbReference type="NCBI Taxonomy" id="1480154"/>
    <lineage>
        <taxon>Eukaryota</taxon>
        <taxon>Viridiplantae</taxon>
        <taxon>Streptophyta</taxon>
        <taxon>Embryophyta</taxon>
        <taxon>Marchantiophyta</taxon>
        <taxon>Marchantiopsida</taxon>
        <taxon>Marchantiidae</taxon>
        <taxon>Marchantiales</taxon>
        <taxon>Marchantiaceae</taxon>
        <taxon>Marchantia</taxon>
    </lineage>
</organism>
<keyword evidence="8" id="KW-0677">Repeat</keyword>
<keyword evidence="12" id="KW-1133">Transmembrane helix</keyword>
<dbReference type="SUPFAM" id="SSF56112">
    <property type="entry name" value="Protein kinase-like (PK-like)"/>
    <property type="match status" value="1"/>
</dbReference>
<dbReference type="SMART" id="SM00369">
    <property type="entry name" value="LRR_TYP"/>
    <property type="match status" value="7"/>
</dbReference>
<evidence type="ECO:0000256" key="5">
    <source>
        <dbReference type="ARBA" id="ARBA00022679"/>
    </source>
</evidence>
<dbReference type="InterPro" id="IPR011009">
    <property type="entry name" value="Kinase-like_dom_sf"/>
</dbReference>
<accession>A0A176W8C7</accession>
<dbReference type="InterPro" id="IPR000719">
    <property type="entry name" value="Prot_kinase_dom"/>
</dbReference>
<evidence type="ECO:0000256" key="11">
    <source>
        <dbReference type="ARBA" id="ARBA00022840"/>
    </source>
</evidence>
<evidence type="ECO:0000256" key="7">
    <source>
        <dbReference type="ARBA" id="ARBA00022729"/>
    </source>
</evidence>
<dbReference type="InterPro" id="IPR001245">
    <property type="entry name" value="Ser-Thr/Tyr_kinase_cat_dom"/>
</dbReference>
<dbReference type="InterPro" id="IPR013210">
    <property type="entry name" value="LRR_N_plant-typ"/>
</dbReference>
<keyword evidence="11 15" id="KW-0067">ATP-binding</keyword>
<dbReference type="GO" id="GO:0004674">
    <property type="term" value="F:protein serine/threonine kinase activity"/>
    <property type="evidence" value="ECO:0007669"/>
    <property type="project" value="UniProtKB-KW"/>
</dbReference>
<evidence type="ECO:0000259" key="17">
    <source>
        <dbReference type="PROSITE" id="PS50011"/>
    </source>
</evidence>
<comment type="caution">
    <text evidence="18">The sequence shown here is derived from an EMBL/GenBank/DDBJ whole genome shotgun (WGS) entry which is preliminary data.</text>
</comment>
<dbReference type="AlphaFoldDB" id="A0A176W8C7"/>
<keyword evidence="6" id="KW-0812">Transmembrane</keyword>
<comment type="subcellular location">
    <subcellularLocation>
        <location evidence="1">Membrane</location>
        <topology evidence="1">Single-pass membrane protein</topology>
    </subcellularLocation>
</comment>
<dbReference type="InterPro" id="IPR032675">
    <property type="entry name" value="LRR_dom_sf"/>
</dbReference>
<dbReference type="InterPro" id="IPR055414">
    <property type="entry name" value="LRR_R13L4/SHOC2-like"/>
</dbReference>
<dbReference type="EMBL" id="LVLJ01001475">
    <property type="protein sequence ID" value="OAE29340.1"/>
    <property type="molecule type" value="Genomic_DNA"/>
</dbReference>
<keyword evidence="5" id="KW-0808">Transferase</keyword>
<evidence type="ECO:0000256" key="2">
    <source>
        <dbReference type="ARBA" id="ARBA00008684"/>
    </source>
</evidence>
<dbReference type="InterPro" id="IPR003591">
    <property type="entry name" value="Leu-rich_rpt_typical-subtyp"/>
</dbReference>
<dbReference type="FunFam" id="1.10.510.10:FF:000084">
    <property type="entry name" value="Wall-associated receptor kinase 2"/>
    <property type="match status" value="1"/>
</dbReference>
<evidence type="ECO:0000256" key="10">
    <source>
        <dbReference type="ARBA" id="ARBA00022777"/>
    </source>
</evidence>
<evidence type="ECO:0000256" key="6">
    <source>
        <dbReference type="ARBA" id="ARBA00022692"/>
    </source>
</evidence>
<dbReference type="SUPFAM" id="SSF52058">
    <property type="entry name" value="L domain-like"/>
    <property type="match status" value="1"/>
</dbReference>
<feature type="signal peptide" evidence="16">
    <location>
        <begin position="1"/>
        <end position="29"/>
    </location>
</feature>
<keyword evidence="4" id="KW-0433">Leucine-rich repeat</keyword>
<comment type="similarity">
    <text evidence="2">Belongs to the protein kinase superfamily. Ser/Thr protein kinase family.</text>
</comment>
<evidence type="ECO:0000313" key="18">
    <source>
        <dbReference type="EMBL" id="OAE29340.1"/>
    </source>
</evidence>
<dbReference type="PROSITE" id="PS00107">
    <property type="entry name" value="PROTEIN_KINASE_ATP"/>
    <property type="match status" value="1"/>
</dbReference>
<dbReference type="Pfam" id="PF07714">
    <property type="entry name" value="PK_Tyr_Ser-Thr"/>
    <property type="match status" value="1"/>
</dbReference>
<dbReference type="InterPro" id="IPR008271">
    <property type="entry name" value="Ser/Thr_kinase_AS"/>
</dbReference>
<keyword evidence="9 15" id="KW-0547">Nucleotide-binding</keyword>
<keyword evidence="13" id="KW-0472">Membrane</keyword>
<dbReference type="InterPro" id="IPR001611">
    <property type="entry name" value="Leu-rich_rpt"/>
</dbReference>
<dbReference type="Pfam" id="PF23598">
    <property type="entry name" value="LRR_14"/>
    <property type="match status" value="1"/>
</dbReference>
<keyword evidence="3" id="KW-0723">Serine/threonine-protein kinase</keyword>
<dbReference type="PANTHER" id="PTHR48056">
    <property type="entry name" value="LRR RECEPTOR-LIKE SERINE/THREONINE-PROTEIN KINASE-RELATED"/>
    <property type="match status" value="1"/>
</dbReference>
<dbReference type="Pfam" id="PF08263">
    <property type="entry name" value="LRRNT_2"/>
    <property type="match status" value="1"/>
</dbReference>
<dbReference type="PROSITE" id="PS51450">
    <property type="entry name" value="LRR"/>
    <property type="match status" value="1"/>
</dbReference>
<dbReference type="PANTHER" id="PTHR48056:SF81">
    <property type="entry name" value="RECEPTOR PROTEIN-TYROSINE KINASE CEPR1"/>
    <property type="match status" value="1"/>
</dbReference>
<evidence type="ECO:0000256" key="4">
    <source>
        <dbReference type="ARBA" id="ARBA00022614"/>
    </source>
</evidence>
<dbReference type="CDD" id="cd14066">
    <property type="entry name" value="STKc_IRAK"/>
    <property type="match status" value="1"/>
</dbReference>
<dbReference type="FunFam" id="3.80.10.10:FF:000095">
    <property type="entry name" value="LRR receptor-like serine/threonine-protein kinase GSO1"/>
    <property type="match status" value="1"/>
</dbReference>
<dbReference type="SMART" id="SM00220">
    <property type="entry name" value="S_TKc"/>
    <property type="match status" value="1"/>
</dbReference>
<dbReference type="InterPro" id="IPR050647">
    <property type="entry name" value="Plant_LRR-RLKs"/>
</dbReference>
<evidence type="ECO:0000256" key="15">
    <source>
        <dbReference type="PROSITE-ProRule" id="PRU10141"/>
    </source>
</evidence>
<dbReference type="Pfam" id="PF13855">
    <property type="entry name" value="LRR_8"/>
    <property type="match status" value="1"/>
</dbReference>
<protein>
    <recommendedName>
        <fullName evidence="17">Protein kinase domain-containing protein</fullName>
    </recommendedName>
</protein>
<feature type="chain" id="PRO_5008052329" description="Protein kinase domain-containing protein" evidence="16">
    <location>
        <begin position="30"/>
        <end position="1026"/>
    </location>
</feature>
<evidence type="ECO:0000256" key="13">
    <source>
        <dbReference type="ARBA" id="ARBA00023136"/>
    </source>
</evidence>
<evidence type="ECO:0000256" key="1">
    <source>
        <dbReference type="ARBA" id="ARBA00004167"/>
    </source>
</evidence>
<feature type="binding site" evidence="15">
    <location>
        <position position="714"/>
    </location>
    <ligand>
        <name>ATP</name>
        <dbReference type="ChEBI" id="CHEBI:30616"/>
    </ligand>
</feature>
<proteinExistence type="inferred from homology"/>
<name>A0A176W8C7_MARPO</name>
<evidence type="ECO:0000313" key="19">
    <source>
        <dbReference type="Proteomes" id="UP000077202"/>
    </source>
</evidence>
<keyword evidence="19" id="KW-1185">Reference proteome</keyword>
<dbReference type="GO" id="GO:0005524">
    <property type="term" value="F:ATP binding"/>
    <property type="evidence" value="ECO:0007669"/>
    <property type="project" value="UniProtKB-UniRule"/>
</dbReference>
<keyword evidence="10" id="KW-0418">Kinase</keyword>
<evidence type="ECO:0000256" key="14">
    <source>
        <dbReference type="ARBA" id="ARBA00023180"/>
    </source>
</evidence>
<dbReference type="InterPro" id="IPR017441">
    <property type="entry name" value="Protein_kinase_ATP_BS"/>
</dbReference>
<dbReference type="Proteomes" id="UP000077202">
    <property type="component" value="Unassembled WGS sequence"/>
</dbReference>
<dbReference type="GO" id="GO:0016020">
    <property type="term" value="C:membrane"/>
    <property type="evidence" value="ECO:0007669"/>
    <property type="project" value="UniProtKB-SubCell"/>
</dbReference>
<sequence>MYSVARLTPLLLQTSKVALILWVLSRIKAEAVDPPPEIEALLEFKAAVSIQTGSDDNPFEPRGFWYSWKATDRHPCNWVGVSCTADFRVQGIDLSGWGLTRLYGFGSLRTLGSLERLDLSSNNFKADIYEDIGTLTGLTHLDLSGSSFEGIIPSTISQLWNLRYLSLAGNGLRGDIPQLNNLTKLQVLSLAQNQLTGRIPEHLGNLTTLVSFDLSNNLLNGSIPVLEHLINLVELNLNNNTLTDFKDPQSPAPKNLEHLSISGNQIVGSLPSGLVNLLNLKSLDLSFNDFSGTIPKGLSRQENHSFWLDLSHNQLTGSIPQDLFQSQASSSVMSLNLSYNLLTGSIPWPEVKPSDFAGWNFDTLDISHNQLSGAIPPMLINSSQIRLIWLQHNHLTGNIVDFLDRFPYTRELRLANNLFSGDLTNMVGRWGSLALRMELVDISNNLLSMSKTEDYPDPMRATLEAFLAMFVLREFRIAGNGLVGISLPNSFLRVGNLPTLEVLDLSNNHIVGSIVADAFDPATFPSLKVLNISSNNLTGPIPSSLTRLPKLSSLDVSWNNLSGEVPAIPENSSLWNPDFFSGNPGLCGGPLPACSSSSPPPAPTFIIIEKNVVKEGMDLSWWLLLIIIASSVLVPQASCLVVCWRWRVYKDKHQHDADMIATSNLLERDTAELMPLRELKRATDNFADGAQIGAGGFGTVYTGKLNDGTMVAIKRSKREGSEDDKQRFLNEVRILSQVNHRYLVKLLGCCMENKVALLVFEYISNGTLQEHLQGKKGSRRLSWKERLHIAVQVADALNYLHSAFDPPIYHRDVKSANILLDEDLHAKVADFGISNLAPMEASTHVATVAIQGTMGYVDPEYYTSFQLTGKSDVYSFGVVLLELISAQSAIDFQRGPGDASLVTFAASQIKSGDWKGMIDPVLVKSCDYQAERESIMSVGNLALRCVEMRSKDRPEMKVVWNQLQTLWHRCHGTSDSLESILFELPDADEKISESVDSSTVLYSSLQDVRTDSSGSQHGDIEMSRSF</sequence>
<evidence type="ECO:0000256" key="9">
    <source>
        <dbReference type="ARBA" id="ARBA00022741"/>
    </source>
</evidence>
<keyword evidence="14" id="KW-0325">Glycoprotein</keyword>
<feature type="domain" description="Protein kinase" evidence="17">
    <location>
        <begin position="686"/>
        <end position="966"/>
    </location>
</feature>